<protein>
    <submittedName>
        <fullName evidence="2">Uncharacterized protein</fullName>
    </submittedName>
</protein>
<organism evidence="2 3">
    <name type="scientific">Eumeta variegata</name>
    <name type="common">Bagworm moth</name>
    <name type="synonym">Eumeta japonica</name>
    <dbReference type="NCBI Taxonomy" id="151549"/>
    <lineage>
        <taxon>Eukaryota</taxon>
        <taxon>Metazoa</taxon>
        <taxon>Ecdysozoa</taxon>
        <taxon>Arthropoda</taxon>
        <taxon>Hexapoda</taxon>
        <taxon>Insecta</taxon>
        <taxon>Pterygota</taxon>
        <taxon>Neoptera</taxon>
        <taxon>Endopterygota</taxon>
        <taxon>Lepidoptera</taxon>
        <taxon>Glossata</taxon>
        <taxon>Ditrysia</taxon>
        <taxon>Tineoidea</taxon>
        <taxon>Psychidae</taxon>
        <taxon>Oiketicinae</taxon>
        <taxon>Eumeta</taxon>
    </lineage>
</organism>
<evidence type="ECO:0000313" key="3">
    <source>
        <dbReference type="Proteomes" id="UP000299102"/>
    </source>
</evidence>
<feature type="region of interest" description="Disordered" evidence="1">
    <location>
        <begin position="60"/>
        <end position="150"/>
    </location>
</feature>
<sequence length="175" mass="19316">MNLFLEFSTHVYRCRRGRPSKSRKSTCRRRSLSQKRNYFAKRTQLSVLFKMKLQFQSCDESNPGPALFSNPGSAPNSDPDAVLSPSHANDLHPDSGTVLSPSRAHDLHPDSGTVLSPSRGLDLHPDCGRKRKTSSDTEFPGGGLVRSGPGKAAFARSNVTIMHWNYNKPHNSLIA</sequence>
<gene>
    <name evidence="2" type="ORF">EVAR_94497_1</name>
</gene>
<dbReference type="AlphaFoldDB" id="A0A4C1UV67"/>
<comment type="caution">
    <text evidence="2">The sequence shown here is derived from an EMBL/GenBank/DDBJ whole genome shotgun (WGS) entry which is preliminary data.</text>
</comment>
<dbReference type="Proteomes" id="UP000299102">
    <property type="component" value="Unassembled WGS sequence"/>
</dbReference>
<keyword evidence="3" id="KW-1185">Reference proteome</keyword>
<evidence type="ECO:0000313" key="2">
    <source>
        <dbReference type="EMBL" id="GBP30189.1"/>
    </source>
</evidence>
<dbReference type="EMBL" id="BGZK01000230">
    <property type="protein sequence ID" value="GBP30189.1"/>
    <property type="molecule type" value="Genomic_DNA"/>
</dbReference>
<evidence type="ECO:0000256" key="1">
    <source>
        <dbReference type="SAM" id="MobiDB-lite"/>
    </source>
</evidence>
<reference evidence="2 3" key="1">
    <citation type="journal article" date="2019" name="Commun. Biol.">
        <title>The bagworm genome reveals a unique fibroin gene that provides high tensile strength.</title>
        <authorList>
            <person name="Kono N."/>
            <person name="Nakamura H."/>
            <person name="Ohtoshi R."/>
            <person name="Tomita M."/>
            <person name="Numata K."/>
            <person name="Arakawa K."/>
        </authorList>
    </citation>
    <scope>NUCLEOTIDE SEQUENCE [LARGE SCALE GENOMIC DNA]</scope>
</reference>
<accession>A0A4C1UV67</accession>
<proteinExistence type="predicted"/>
<name>A0A4C1UV67_EUMVA</name>